<dbReference type="Pfam" id="PF01844">
    <property type="entry name" value="HNH"/>
    <property type="match status" value="1"/>
</dbReference>
<dbReference type="AlphaFoldDB" id="A0A7W7ZU39"/>
<reference evidence="2 3" key="1">
    <citation type="submission" date="2020-08" db="EMBL/GenBank/DDBJ databases">
        <title>Genomic Encyclopedia of Type Strains, Phase IV (KMG-V): Genome sequencing to study the core and pangenomes of soil and plant-associated prokaryotes.</title>
        <authorList>
            <person name="Whitman W."/>
        </authorList>
    </citation>
    <scope>NUCLEOTIDE SEQUENCE [LARGE SCALE GENOMIC DNA]</scope>
    <source>
        <strain evidence="2 3">X5P3</strain>
    </source>
</reference>
<feature type="domain" description="HNH" evidence="1">
    <location>
        <begin position="290"/>
        <end position="345"/>
    </location>
</feature>
<dbReference type="InterPro" id="IPR002711">
    <property type="entry name" value="HNH"/>
</dbReference>
<accession>A0A7W7ZU39</accession>
<dbReference type="GO" id="GO:0003676">
    <property type="term" value="F:nucleic acid binding"/>
    <property type="evidence" value="ECO:0007669"/>
    <property type="project" value="InterPro"/>
</dbReference>
<dbReference type="CDD" id="cd00085">
    <property type="entry name" value="HNHc"/>
    <property type="match status" value="1"/>
</dbReference>
<keyword evidence="2" id="KW-0540">Nuclease</keyword>
<dbReference type="InterPro" id="IPR036280">
    <property type="entry name" value="Multihaem_cyt_sf"/>
</dbReference>
<keyword evidence="2" id="KW-0255">Endonuclease</keyword>
<proteinExistence type="predicted"/>
<dbReference type="SUPFAM" id="SSF48695">
    <property type="entry name" value="Multiheme cytochromes"/>
    <property type="match status" value="1"/>
</dbReference>
<evidence type="ECO:0000313" key="2">
    <source>
        <dbReference type="EMBL" id="MBB5066158.1"/>
    </source>
</evidence>
<name>A0A7W7ZU39_9BACT</name>
<evidence type="ECO:0000313" key="3">
    <source>
        <dbReference type="Proteomes" id="UP000584867"/>
    </source>
</evidence>
<dbReference type="InterPro" id="IPR003615">
    <property type="entry name" value="HNH_nuc"/>
</dbReference>
<protein>
    <submittedName>
        <fullName evidence="2">Putative HNH restriction endonuclease</fullName>
    </submittedName>
</protein>
<dbReference type="GO" id="GO:0004519">
    <property type="term" value="F:endonuclease activity"/>
    <property type="evidence" value="ECO:0007669"/>
    <property type="project" value="UniProtKB-KW"/>
</dbReference>
<dbReference type="EMBL" id="JACHIO010000024">
    <property type="protein sequence ID" value="MBB5066158.1"/>
    <property type="molecule type" value="Genomic_DNA"/>
</dbReference>
<dbReference type="GO" id="GO:0008270">
    <property type="term" value="F:zinc ion binding"/>
    <property type="evidence" value="ECO:0007669"/>
    <property type="project" value="InterPro"/>
</dbReference>
<gene>
    <name evidence="2" type="ORF">HDF15_004532</name>
</gene>
<evidence type="ECO:0000259" key="1">
    <source>
        <dbReference type="Pfam" id="PF01844"/>
    </source>
</evidence>
<keyword evidence="2" id="KW-0378">Hydrolase</keyword>
<sequence length="374" mass="42193">MKIIEGVEFPDGVVELVETVVNKAHLVAGKECVFKADGQIRAAVEGATRTTKGNGVFLMIAPREHGATIIKRKAYSSGRMRFELTENSIAEVLRDLPTWYKNVKASLDESGRSAASKSDKKNPAWTRDELILTLEFYFRVPPWKVNGNHPEILKLSEELKHLSAFTDPPDAVRYRNSNGTYMKLMNFQSLDPTRGGRGLKSASRGDREVWDEFEDRRDELTKAAAAIRAVISNPKLIQEAQEVDGPDTDDITEAPEGRVLTRLHRVRERNAKLAKRKKDHVFKKTGALRCEACQFDFVARYGQDARNCIECHHIMPLSQLPEHTKTTLDDLALVCANCHRVIHKRKQWLTIAELRKLLQQSGTVSNEQAAVIPE</sequence>
<organism evidence="2 3">
    <name type="scientific">Granulicella mallensis</name>
    <dbReference type="NCBI Taxonomy" id="940614"/>
    <lineage>
        <taxon>Bacteria</taxon>
        <taxon>Pseudomonadati</taxon>
        <taxon>Acidobacteriota</taxon>
        <taxon>Terriglobia</taxon>
        <taxon>Terriglobales</taxon>
        <taxon>Acidobacteriaceae</taxon>
        <taxon>Granulicella</taxon>
    </lineage>
</organism>
<dbReference type="RefSeq" id="WP_184259463.1">
    <property type="nucleotide sequence ID" value="NZ_JACHIO010000024.1"/>
</dbReference>
<comment type="caution">
    <text evidence="2">The sequence shown here is derived from an EMBL/GenBank/DDBJ whole genome shotgun (WGS) entry which is preliminary data.</text>
</comment>
<dbReference type="Proteomes" id="UP000584867">
    <property type="component" value="Unassembled WGS sequence"/>
</dbReference>